<dbReference type="AlphaFoldDB" id="A0ABD2QL43"/>
<organism evidence="2 3">
    <name type="scientific">Cichlidogyrus casuarinus</name>
    <dbReference type="NCBI Taxonomy" id="1844966"/>
    <lineage>
        <taxon>Eukaryota</taxon>
        <taxon>Metazoa</taxon>
        <taxon>Spiralia</taxon>
        <taxon>Lophotrochozoa</taxon>
        <taxon>Platyhelminthes</taxon>
        <taxon>Monogenea</taxon>
        <taxon>Monopisthocotylea</taxon>
        <taxon>Dactylogyridea</taxon>
        <taxon>Ancyrocephalidae</taxon>
        <taxon>Cichlidogyrus</taxon>
    </lineage>
</organism>
<evidence type="ECO:0000256" key="1">
    <source>
        <dbReference type="ARBA" id="ARBA00006545"/>
    </source>
</evidence>
<dbReference type="PANTHER" id="PTHR16166:SF93">
    <property type="entry name" value="INTERMEMBRANE LIPID TRANSFER PROTEIN VPS13"/>
    <property type="match status" value="1"/>
</dbReference>
<comment type="caution">
    <text evidence="2">The sequence shown here is derived from an EMBL/GenBank/DDBJ whole genome shotgun (WGS) entry which is preliminary data.</text>
</comment>
<name>A0ABD2QL43_9PLAT</name>
<keyword evidence="3" id="KW-1185">Reference proteome</keyword>
<dbReference type="InterPro" id="IPR026847">
    <property type="entry name" value="VPS13"/>
</dbReference>
<evidence type="ECO:0000313" key="2">
    <source>
        <dbReference type="EMBL" id="KAL3320229.1"/>
    </source>
</evidence>
<accession>A0ABD2QL43</accession>
<comment type="similarity">
    <text evidence="1">Belongs to the VPS13 family.</text>
</comment>
<reference evidence="2 3" key="1">
    <citation type="submission" date="2024-11" db="EMBL/GenBank/DDBJ databases">
        <title>Adaptive evolution of stress response genes in parasites aligns with host niche diversity.</title>
        <authorList>
            <person name="Hahn C."/>
            <person name="Resl P."/>
        </authorList>
    </citation>
    <scope>NUCLEOTIDE SEQUENCE [LARGE SCALE GENOMIC DNA]</scope>
    <source>
        <strain evidence="2">EGGRZ-B1_66</strain>
        <tissue evidence="2">Body</tissue>
    </source>
</reference>
<evidence type="ECO:0000313" key="3">
    <source>
        <dbReference type="Proteomes" id="UP001626550"/>
    </source>
</evidence>
<gene>
    <name evidence="2" type="primary">VPS13A_1</name>
    <name evidence="2" type="ORF">Ciccas_001087</name>
</gene>
<proteinExistence type="inferred from homology"/>
<dbReference type="EMBL" id="JBJKFK010000067">
    <property type="protein sequence ID" value="KAL3320229.1"/>
    <property type="molecule type" value="Genomic_DNA"/>
</dbReference>
<dbReference type="PANTHER" id="PTHR16166">
    <property type="entry name" value="VACUOLAR PROTEIN SORTING-ASSOCIATED PROTEIN VPS13"/>
    <property type="match status" value="1"/>
</dbReference>
<sequence length="782" mass="87516">MTCLEQMTIKMQEVMFLDAKTKLDDVQACVVTDRSRNLLGIQNEHPHGSDWLSVQCNTAAPFWPRNPNLNSGKVKHILVRFQLTVDDLDIVTPLIPIDYSKHISLRFPDFHNVLSIDVQNNDDSCILVLEEIACNKLFQIVNCLHKETVSFYQEKVIELKMTLTPNEFAYYAWDSAIAKPMLTVLLNQPPKQKEVQVDLCKDGQGQIKLSSDRVFYWVCYVYKMRRVLLFTEDSNLAQYARLSVELEPLSMDFIFSLHSVGVSIVDHAAREELLYISLHSSGVRWSKVKKFALKPLAPSVNDAIEMHYKNYMDDLTNASANATLSSHIVTIPKSDKHAELVIDFLKMVLISDGNQNIHRAFEPGFYFAYRTSPSQFTIDDQVTMSSHPVIFSPYLDTGYKALDKATKPFIELSAVISTWTNLYRFRYFHVLLQEIQLKLTQAFIVRLMNFFSTLAVLDPVTEEQLFANSIRKIEQPLTELDFVSLNLSTGDIKCLLDDLLISPIKIHFGISLLANDYSQGNLSEGSNSHVSLEQQGTNHLVPTNVTTWESRENVVSSKSRYLIPFSTALTDVNDVILKLGYFERRNQIMKLNQLTDNLGRHYMNQGLKQLYVLVFGLDVLGNPFGVLRGFAQGFEDLFYEPAMGAIEGPGEFIEGMGSGIKSLLCHTVGGAMGAASLISGTIGKGLAAVTLDDEYKQDRMRKLQQARQSSKVAKGFAQGGMAFVSGVYHGVTGVVTQPIQGLRKEGATGLFKGIGKGLIGVVARPISGTVDSISTTFEGFKR</sequence>
<protein>
    <submittedName>
        <fullName evidence="2">Vacuolar protein sorting-associated protein 13A</fullName>
    </submittedName>
</protein>
<dbReference type="Proteomes" id="UP001626550">
    <property type="component" value="Unassembled WGS sequence"/>
</dbReference>